<keyword evidence="3" id="KW-1185">Reference proteome</keyword>
<dbReference type="EMBL" id="UXUI01000104">
    <property type="protein sequence ID" value="VDD85017.1"/>
    <property type="molecule type" value="Genomic_DNA"/>
</dbReference>
<dbReference type="STRING" id="51028.A0A0N4USU5"/>
<keyword evidence="1" id="KW-0472">Membrane</keyword>
<keyword evidence="1" id="KW-1133">Transmembrane helix</keyword>
<accession>A0A0N4USU5</accession>
<evidence type="ECO:0000313" key="4">
    <source>
        <dbReference type="WBParaSite" id="EVEC_0000022301-mRNA-1"/>
    </source>
</evidence>
<dbReference type="PANTHER" id="PTHR21523:SF37">
    <property type="entry name" value="MLT-TEN (MLT-10) RELATED"/>
    <property type="match status" value="1"/>
</dbReference>
<evidence type="ECO:0000313" key="3">
    <source>
        <dbReference type="Proteomes" id="UP000274131"/>
    </source>
</evidence>
<evidence type="ECO:0000313" key="2">
    <source>
        <dbReference type="EMBL" id="VDD85017.1"/>
    </source>
</evidence>
<name>A0A0N4USU5_ENTVE</name>
<protein>
    <submittedName>
        <fullName evidence="4">DNA-directed RNA polymerase</fullName>
    </submittedName>
</protein>
<reference evidence="4" key="1">
    <citation type="submission" date="2017-02" db="UniProtKB">
        <authorList>
            <consortium name="WormBaseParasite"/>
        </authorList>
    </citation>
    <scope>IDENTIFICATION</scope>
</reference>
<sequence length="588" mass="66741">MPGAKYYDGKKLNIPVSKESGIELYQRWTIQGLSSLISAIAQKESKAMNEYHRNKLFKCSKTSETIHEHSKCVFAVIDEAKDKTSSVRGQRLGVLSSILEASNDTWNKNSAFTIYHPTEKEAKERIQFRSRRDIIRANNYKLQSEMETMTPFGLLGKYLSNSITSLKGKDAKKWDTMHTNLQEIQRKKKAKEELRKAFKKKFEFAKYGAENTKKKFKLTEAEKTLVKEFQMPQELVDQLQTGSDWDSKVLAEVMSILTDSVKITSVLSSNNKTKHLMNKKRLNFASPRFLSVVPEQDDGDALSMLSPSLFSLHGEGKGLERLMSLPHLINSMNSSDHKQWLNFILEASGVTDALERINKKVMYFKSILSKLPKIIYSIKEEEDKFMPIPYDKFPRGIDGQPMYMTKENASEIGGKEAVDKIEIFENIQRMLEKNQIDEFNDVGYSVLNNDQLDFVYGAKSPYRNDKSLALFKSMSTSQIHQRMLSNLQDLGKTTHIRAKREVVLTPVLFDWIVLRPEGTSQPFVLSPILFAAAVFSPAIFGPVILSPWLFVAVILSPRLMCPVVLSPVVLSAIILSPLAMDPLILCPA</sequence>
<dbReference type="Proteomes" id="UP000274131">
    <property type="component" value="Unassembled WGS sequence"/>
</dbReference>
<dbReference type="PANTHER" id="PTHR21523">
    <property type="match status" value="1"/>
</dbReference>
<feature type="transmembrane region" description="Helical" evidence="1">
    <location>
        <begin position="528"/>
        <end position="552"/>
    </location>
</feature>
<evidence type="ECO:0000256" key="1">
    <source>
        <dbReference type="SAM" id="Phobius"/>
    </source>
</evidence>
<dbReference type="WBParaSite" id="EVEC_0000022301-mRNA-1">
    <property type="protein sequence ID" value="EVEC_0000022301-mRNA-1"/>
    <property type="gene ID" value="EVEC_0000022301"/>
</dbReference>
<keyword evidence="1" id="KW-0812">Transmembrane</keyword>
<reference evidence="2 3" key="2">
    <citation type="submission" date="2018-10" db="EMBL/GenBank/DDBJ databases">
        <authorList>
            <consortium name="Pathogen Informatics"/>
        </authorList>
    </citation>
    <scope>NUCLEOTIDE SEQUENCE [LARGE SCALE GENOMIC DNA]</scope>
</reference>
<proteinExistence type="predicted"/>
<dbReference type="AlphaFoldDB" id="A0A0N4USU5"/>
<dbReference type="InterPro" id="IPR006954">
    <property type="entry name" value="Mlt-10-like"/>
</dbReference>
<gene>
    <name evidence="2" type="ORF">EVEC_LOCUS160</name>
</gene>
<dbReference type="OrthoDB" id="5810331at2759"/>
<organism evidence="4">
    <name type="scientific">Enterobius vermicularis</name>
    <name type="common">Human pinworm</name>
    <dbReference type="NCBI Taxonomy" id="51028"/>
    <lineage>
        <taxon>Eukaryota</taxon>
        <taxon>Metazoa</taxon>
        <taxon>Ecdysozoa</taxon>
        <taxon>Nematoda</taxon>
        <taxon>Chromadorea</taxon>
        <taxon>Rhabditida</taxon>
        <taxon>Spirurina</taxon>
        <taxon>Oxyuridomorpha</taxon>
        <taxon>Oxyuroidea</taxon>
        <taxon>Oxyuridae</taxon>
        <taxon>Enterobius</taxon>
    </lineage>
</organism>
<feature type="transmembrane region" description="Helical" evidence="1">
    <location>
        <begin position="559"/>
        <end position="580"/>
    </location>
</feature>
<dbReference type="Pfam" id="PF04870">
    <property type="entry name" value="Moulting_cycle"/>
    <property type="match status" value="1"/>
</dbReference>